<dbReference type="Pfam" id="PF13289">
    <property type="entry name" value="SIR2_2"/>
    <property type="match status" value="1"/>
</dbReference>
<reference evidence="2" key="1">
    <citation type="journal article" date="2019" name="Int. J. Syst. Evol. Microbiol.">
        <title>The Global Catalogue of Microorganisms (GCM) 10K type strain sequencing project: providing services to taxonomists for standard genome sequencing and annotation.</title>
        <authorList>
            <consortium name="The Broad Institute Genomics Platform"/>
            <consortium name="The Broad Institute Genome Sequencing Center for Infectious Disease"/>
            <person name="Wu L."/>
            <person name="Ma J."/>
        </authorList>
    </citation>
    <scope>NUCLEOTIDE SEQUENCE [LARGE SCALE GENOMIC DNA]</scope>
    <source>
        <strain evidence="2">JCM 17069</strain>
    </source>
</reference>
<sequence length="400" mass="47214">MLDDKKLEKIKKILESCHINFLIGSGASTDYFQTLNMVENLLTELNSKINRDTNEFKIIDCSIKYAYFQKCIRGNLGFNNKRIAVERKEEFRNTLNNYCQLISALNTILTRRKTNIISKQINLFTTNMDLFLDYTLEKLNIEFNDGFYGRQNPVFSTSNFKKSIYQVSAHYDNKTELPTFNLFKMHGSVNWRLKKDSIYHDNQLDVLSRLNEIKVLPETLIKIEKGITIEQLKEKSNKLKVTKEIESFLMIYNELVMVNPTKEKFALTTIDYNFYEQLRMYSNSLERENSILFVTGFSFADEHIKEITQRVLRSNPTLIMYVLCYSKSDEEKIKELFPQYHNITTIHITESFCLKHQILNIFDPLAREFDSKYFLGEEKTKELKEQLDKETKTETTNREG</sequence>
<organism evidence="1 2">
    <name type="scientific">Flavobacterium cheonanense</name>
    <dbReference type="NCBI Taxonomy" id="706183"/>
    <lineage>
        <taxon>Bacteria</taxon>
        <taxon>Pseudomonadati</taxon>
        <taxon>Bacteroidota</taxon>
        <taxon>Flavobacteriia</taxon>
        <taxon>Flavobacteriales</taxon>
        <taxon>Flavobacteriaceae</taxon>
        <taxon>Flavobacterium</taxon>
    </lineage>
</organism>
<comment type="caution">
    <text evidence="1">The sequence shown here is derived from an EMBL/GenBank/DDBJ whole genome shotgun (WGS) entry which is preliminary data.</text>
</comment>
<dbReference type="Proteomes" id="UP001500367">
    <property type="component" value="Unassembled WGS sequence"/>
</dbReference>
<evidence type="ECO:0000313" key="1">
    <source>
        <dbReference type="EMBL" id="GAA4059862.1"/>
    </source>
</evidence>
<keyword evidence="2" id="KW-1185">Reference proteome</keyword>
<gene>
    <name evidence="1" type="ORF">GCM10022389_00070</name>
</gene>
<dbReference type="RefSeq" id="WP_344814806.1">
    <property type="nucleotide sequence ID" value="NZ_BAABCT010000001.1"/>
</dbReference>
<accession>A0ABP7V7E7</accession>
<proteinExistence type="predicted"/>
<name>A0ABP7V7E7_9FLAO</name>
<evidence type="ECO:0000313" key="2">
    <source>
        <dbReference type="Proteomes" id="UP001500367"/>
    </source>
</evidence>
<dbReference type="EMBL" id="BAABCT010000001">
    <property type="protein sequence ID" value="GAA4059862.1"/>
    <property type="molecule type" value="Genomic_DNA"/>
</dbReference>
<protein>
    <submittedName>
        <fullName evidence="1">SIR2 family protein</fullName>
    </submittedName>
</protein>